<accession>A0ABT1BZI4</accession>
<gene>
    <name evidence="1" type="ORF">NG821_11775</name>
</gene>
<evidence type="ECO:0000313" key="2">
    <source>
        <dbReference type="Proteomes" id="UP001204015"/>
    </source>
</evidence>
<sequence length="422" mass="48448">MNRVLLLAICVIIVETGRAQTQLTRITSASDSLDLVDGGLYLFSVYVNVDGHKYGYANFYPLDSTYTPKDKSIEYVGVAPFYSKIESVVEGDDLIRLYKSGKDNKGNTRYLIYDVTNGYYLFVEGLFPSLYRHSSDEKDVIAKYMCITGSGKKFHMAIGDKRASRYQNNMKYYSFPKDATYNSNKDRYNDVQLYHIDKLEGYRNTMTSGSDIVSMVGDTIITLDRQFNDNRLNTLMLPCRVYNYKEVFGLHVQAYEPVEDPEKGIVFRKFEGDDLKENAPYLISGKFAQAPYIIAQTDVILPSDFVDNKVDVAINGIHFIGTYQDRRLDGQDAYMLSNDQLYYCKELNSNLKAFRWYLMTENKKKSQFFIEQSNGKLSLIGNVGISDPSDNNTDNWHFRKNGKRPHGFSIQKGYQLIQQKTI</sequence>
<name>A0ABT1BZI4_9BACT</name>
<evidence type="ECO:0000313" key="1">
    <source>
        <dbReference type="EMBL" id="MCO6026505.1"/>
    </source>
</evidence>
<proteinExistence type="predicted"/>
<organism evidence="1 2">
    <name type="scientific">Segatella cerevisiae</name>
    <dbReference type="NCBI Taxonomy" id="2053716"/>
    <lineage>
        <taxon>Bacteria</taxon>
        <taxon>Pseudomonadati</taxon>
        <taxon>Bacteroidota</taxon>
        <taxon>Bacteroidia</taxon>
        <taxon>Bacteroidales</taxon>
        <taxon>Prevotellaceae</taxon>
        <taxon>Segatella</taxon>
    </lineage>
</organism>
<evidence type="ECO:0008006" key="3">
    <source>
        <dbReference type="Google" id="ProtNLM"/>
    </source>
</evidence>
<dbReference type="EMBL" id="JAMXLY010000066">
    <property type="protein sequence ID" value="MCO6026505.1"/>
    <property type="molecule type" value="Genomic_DNA"/>
</dbReference>
<reference evidence="1 2" key="1">
    <citation type="submission" date="2022-06" db="EMBL/GenBank/DDBJ databases">
        <title>A taxonomic note on the genus Prevotella: Description of four novel genera and emended description of the genera Hallella and Xylanibacter.</title>
        <authorList>
            <person name="Hitch T.C.A."/>
        </authorList>
    </citation>
    <scope>NUCLEOTIDE SEQUENCE [LARGE SCALE GENOMIC DNA]</scope>
    <source>
        <strain evidence="1 2">DSM 100619</strain>
    </source>
</reference>
<protein>
    <recommendedName>
        <fullName evidence="3">DKNYY family protein</fullName>
    </recommendedName>
</protein>
<comment type="caution">
    <text evidence="1">The sequence shown here is derived from an EMBL/GenBank/DDBJ whole genome shotgun (WGS) entry which is preliminary data.</text>
</comment>
<dbReference type="RefSeq" id="WP_252761855.1">
    <property type="nucleotide sequence ID" value="NZ_JAMXLY010000066.1"/>
</dbReference>
<dbReference type="Proteomes" id="UP001204015">
    <property type="component" value="Unassembled WGS sequence"/>
</dbReference>
<keyword evidence="2" id="KW-1185">Reference proteome</keyword>